<evidence type="ECO:0000256" key="6">
    <source>
        <dbReference type="ARBA" id="ARBA00022777"/>
    </source>
</evidence>
<dbReference type="GO" id="GO:0005829">
    <property type="term" value="C:cytosol"/>
    <property type="evidence" value="ECO:0007669"/>
    <property type="project" value="TreeGrafter"/>
</dbReference>
<dbReference type="PANTHER" id="PTHR43654">
    <property type="entry name" value="GLUTAMATE 5-KINASE"/>
    <property type="match status" value="1"/>
</dbReference>
<dbReference type="KEGG" id="ccun:CCUN_0602"/>
<dbReference type="InterPro" id="IPR041739">
    <property type="entry name" value="G5K_ProB"/>
</dbReference>
<comment type="similarity">
    <text evidence="8">Belongs to the glutamate 5-kinase family.</text>
</comment>
<keyword evidence="4 8" id="KW-0808">Transferase</keyword>
<feature type="binding site" evidence="8">
    <location>
        <position position="7"/>
    </location>
    <ligand>
        <name>ATP</name>
        <dbReference type="ChEBI" id="CHEBI:30616"/>
    </ligand>
</feature>
<dbReference type="InterPro" id="IPR001057">
    <property type="entry name" value="Glu/AcGlu_kinase"/>
</dbReference>
<evidence type="ECO:0000256" key="1">
    <source>
        <dbReference type="ARBA" id="ARBA00022490"/>
    </source>
</evidence>
<feature type="binding site" evidence="8">
    <location>
        <position position="45"/>
    </location>
    <ligand>
        <name>substrate</name>
    </ligand>
</feature>
<dbReference type="PRINTS" id="PR00474">
    <property type="entry name" value="GLU5KINASE"/>
</dbReference>
<name>A0A1W6BVV4_9BACT</name>
<dbReference type="Pfam" id="PF00696">
    <property type="entry name" value="AA_kinase"/>
    <property type="match status" value="1"/>
</dbReference>
<feature type="binding site" evidence="8">
    <location>
        <position position="130"/>
    </location>
    <ligand>
        <name>substrate</name>
    </ligand>
</feature>
<dbReference type="HAMAP" id="MF_00456">
    <property type="entry name" value="ProB"/>
    <property type="match status" value="1"/>
</dbReference>
<reference evidence="10 11" key="1">
    <citation type="submission" date="2017-04" db="EMBL/GenBank/DDBJ databases">
        <title>Complete genome sequence of the Campylobacter cuniculorum type strain LMG24588.</title>
        <authorList>
            <person name="Miller W.G."/>
            <person name="Yee E."/>
            <person name="Revez J."/>
            <person name="Bono J.L."/>
            <person name="Rossi M."/>
        </authorList>
    </citation>
    <scope>NUCLEOTIDE SEQUENCE [LARGE SCALE GENOMIC DNA]</scope>
    <source>
        <strain evidence="10 11">LMG 24588</strain>
    </source>
</reference>
<dbReference type="FunFam" id="3.40.1160.10:FF:000006">
    <property type="entry name" value="Glutamate 5-kinase"/>
    <property type="match status" value="1"/>
</dbReference>
<dbReference type="CDD" id="cd04242">
    <property type="entry name" value="AAK_G5K_ProB"/>
    <property type="match status" value="1"/>
</dbReference>
<dbReference type="STRING" id="1121267.CCUN_0602"/>
<dbReference type="OrthoDB" id="9804434at2"/>
<dbReference type="EMBL" id="CP020867">
    <property type="protein sequence ID" value="ARJ56236.1"/>
    <property type="molecule type" value="Genomic_DNA"/>
</dbReference>
<protein>
    <recommendedName>
        <fullName evidence="8">Glutamate 5-kinase</fullName>
        <ecNumber evidence="8">2.7.2.11</ecNumber>
    </recommendedName>
    <alternativeName>
        <fullName evidence="8">Gamma-glutamyl kinase</fullName>
        <shortName evidence="8">GK</shortName>
    </alternativeName>
</protein>
<feature type="binding site" evidence="8">
    <location>
        <position position="142"/>
    </location>
    <ligand>
        <name>substrate</name>
    </ligand>
</feature>
<dbReference type="InterPro" id="IPR001048">
    <property type="entry name" value="Asp/Glu/Uridylate_kinase"/>
</dbReference>
<keyword evidence="5 8" id="KW-0547">Nucleotide-binding</keyword>
<dbReference type="NCBIfam" id="TIGR01027">
    <property type="entry name" value="proB"/>
    <property type="match status" value="1"/>
</dbReference>
<organism evidence="10 11">
    <name type="scientific">Campylobacter cuniculorum DSM 23162 = LMG 24588</name>
    <dbReference type="NCBI Taxonomy" id="1121267"/>
    <lineage>
        <taxon>Bacteria</taxon>
        <taxon>Pseudomonadati</taxon>
        <taxon>Campylobacterota</taxon>
        <taxon>Epsilonproteobacteria</taxon>
        <taxon>Campylobacterales</taxon>
        <taxon>Campylobacteraceae</taxon>
        <taxon>Campylobacter</taxon>
    </lineage>
</organism>
<comment type="function">
    <text evidence="8">Catalyzes the transfer of a phosphate group to glutamate to form L-glutamate 5-phosphate.</text>
</comment>
<keyword evidence="6 8" id="KW-0418">Kinase</keyword>
<dbReference type="PROSITE" id="PS00902">
    <property type="entry name" value="GLUTAMATE_5_KINASE"/>
    <property type="match status" value="1"/>
</dbReference>
<evidence type="ECO:0000256" key="2">
    <source>
        <dbReference type="ARBA" id="ARBA00022605"/>
    </source>
</evidence>
<evidence type="ECO:0000259" key="9">
    <source>
        <dbReference type="Pfam" id="PF00696"/>
    </source>
</evidence>
<dbReference type="eggNOG" id="COG0263">
    <property type="taxonomic scope" value="Bacteria"/>
</dbReference>
<dbReference type="GO" id="GO:0004349">
    <property type="term" value="F:glutamate 5-kinase activity"/>
    <property type="evidence" value="ECO:0007669"/>
    <property type="project" value="UniProtKB-UniRule"/>
</dbReference>
<dbReference type="GO" id="GO:0055129">
    <property type="term" value="P:L-proline biosynthetic process"/>
    <property type="evidence" value="ECO:0007669"/>
    <property type="project" value="UniProtKB-UniRule"/>
</dbReference>
<dbReference type="Gene3D" id="3.40.1160.10">
    <property type="entry name" value="Acetylglutamate kinase-like"/>
    <property type="match status" value="1"/>
</dbReference>
<dbReference type="InterPro" id="IPR019797">
    <property type="entry name" value="Glutamate_5-kinase_CS"/>
</dbReference>
<dbReference type="Proteomes" id="UP000192902">
    <property type="component" value="Chromosome"/>
</dbReference>
<evidence type="ECO:0000256" key="5">
    <source>
        <dbReference type="ARBA" id="ARBA00022741"/>
    </source>
</evidence>
<feature type="binding site" evidence="8">
    <location>
        <begin position="204"/>
        <end position="210"/>
    </location>
    <ligand>
        <name>ATP</name>
        <dbReference type="ChEBI" id="CHEBI:30616"/>
    </ligand>
</feature>
<dbReference type="InterPro" id="IPR005715">
    <property type="entry name" value="Glu_5kinase/COase_Synthase"/>
</dbReference>
<dbReference type="PANTHER" id="PTHR43654:SF3">
    <property type="entry name" value="GLUTAMATE 5-KINASE"/>
    <property type="match status" value="1"/>
</dbReference>
<keyword evidence="7 8" id="KW-0067">ATP-binding</keyword>
<dbReference type="UniPathway" id="UPA00098">
    <property type="reaction ID" value="UER00359"/>
</dbReference>
<dbReference type="RefSeq" id="WP_027306310.1">
    <property type="nucleotide sequence ID" value="NZ_CP020867.1"/>
</dbReference>
<dbReference type="InterPro" id="IPR036393">
    <property type="entry name" value="AceGlu_kinase-like_sf"/>
</dbReference>
<proteinExistence type="inferred from homology"/>
<evidence type="ECO:0000313" key="10">
    <source>
        <dbReference type="EMBL" id="ARJ56236.1"/>
    </source>
</evidence>
<dbReference type="SUPFAM" id="SSF53633">
    <property type="entry name" value="Carbamate kinase-like"/>
    <property type="match status" value="1"/>
</dbReference>
<dbReference type="AlphaFoldDB" id="A0A1W6BVV4"/>
<comment type="subcellular location">
    <subcellularLocation>
        <location evidence="8">Cytoplasm</location>
    </subcellularLocation>
</comment>
<dbReference type="PIRSF" id="PIRSF000729">
    <property type="entry name" value="GK"/>
    <property type="match status" value="1"/>
</dbReference>
<sequence length="255" mass="28796">MQRIVIKIGSHIISEKHTLSHERLKNLVEFLAQIMDKYEVIVVTSAATSTGNTKLSLDRTLLINKQVLAAVGQPYLIASYNEYLAKYGKLSGQILLTPKDFKFKKSKQNVKNVIEAMLDYKILPIINENDVTATEEYFFGDNDSLSSLVTYYCNADLLVILSDIDGFYDKNPHSFKNVKRFDKIEKVKKKWLKDEAKGGSEHGTGGIITKLKAARFLLGKNKKMFLCSGFDLKVARTFLLENKQIGGTLFEKLDA</sequence>
<evidence type="ECO:0000256" key="4">
    <source>
        <dbReference type="ARBA" id="ARBA00022679"/>
    </source>
</evidence>
<keyword evidence="3 8" id="KW-0641">Proline biosynthesis</keyword>
<evidence type="ECO:0000256" key="8">
    <source>
        <dbReference type="HAMAP-Rule" id="MF_00456"/>
    </source>
</evidence>
<feature type="domain" description="Aspartate/glutamate/uridylate kinase" evidence="9">
    <location>
        <begin position="2"/>
        <end position="226"/>
    </location>
</feature>
<dbReference type="EC" id="2.7.2.11" evidence="8"/>
<comment type="catalytic activity">
    <reaction evidence="8">
        <text>L-glutamate + ATP = L-glutamyl 5-phosphate + ADP</text>
        <dbReference type="Rhea" id="RHEA:14877"/>
        <dbReference type="ChEBI" id="CHEBI:29985"/>
        <dbReference type="ChEBI" id="CHEBI:30616"/>
        <dbReference type="ChEBI" id="CHEBI:58274"/>
        <dbReference type="ChEBI" id="CHEBI:456216"/>
        <dbReference type="EC" id="2.7.2.11"/>
    </reaction>
</comment>
<accession>A0A1W6BVV4</accession>
<keyword evidence="1 8" id="KW-0963">Cytoplasm</keyword>
<dbReference type="GO" id="GO:0005524">
    <property type="term" value="F:ATP binding"/>
    <property type="evidence" value="ECO:0007669"/>
    <property type="project" value="UniProtKB-KW"/>
</dbReference>
<keyword evidence="2 8" id="KW-0028">Amino-acid biosynthesis</keyword>
<evidence type="ECO:0000313" key="11">
    <source>
        <dbReference type="Proteomes" id="UP000192902"/>
    </source>
</evidence>
<dbReference type="InterPro" id="IPR011529">
    <property type="entry name" value="Glu_5kinase"/>
</dbReference>
<feature type="binding site" evidence="8">
    <location>
        <begin position="162"/>
        <end position="163"/>
    </location>
    <ligand>
        <name>ATP</name>
        <dbReference type="ChEBI" id="CHEBI:30616"/>
    </ligand>
</feature>
<evidence type="ECO:0000256" key="7">
    <source>
        <dbReference type="ARBA" id="ARBA00022840"/>
    </source>
</evidence>
<evidence type="ECO:0000256" key="3">
    <source>
        <dbReference type="ARBA" id="ARBA00022650"/>
    </source>
</evidence>
<gene>
    <name evidence="8 10" type="primary">proB</name>
    <name evidence="10" type="ORF">CCUN_0602</name>
</gene>
<comment type="pathway">
    <text evidence="8">Amino-acid biosynthesis; L-proline biosynthesis; L-glutamate 5-semialdehyde from L-glutamate: step 1/2.</text>
</comment>